<dbReference type="AlphaFoldDB" id="A0A8E5HMS6"/>
<organism evidence="1 2">
    <name type="scientific">Ustilaginoidea virens</name>
    <name type="common">Rice false smut fungus</name>
    <name type="synonym">Villosiclava virens</name>
    <dbReference type="NCBI Taxonomy" id="1159556"/>
    <lineage>
        <taxon>Eukaryota</taxon>
        <taxon>Fungi</taxon>
        <taxon>Dikarya</taxon>
        <taxon>Ascomycota</taxon>
        <taxon>Pezizomycotina</taxon>
        <taxon>Sordariomycetes</taxon>
        <taxon>Hypocreomycetidae</taxon>
        <taxon>Hypocreales</taxon>
        <taxon>Clavicipitaceae</taxon>
        <taxon>Ustilaginoidea</taxon>
    </lineage>
</organism>
<dbReference type="EMBL" id="CP072754">
    <property type="protein sequence ID" value="QUC18355.1"/>
    <property type="molecule type" value="Genomic_DNA"/>
</dbReference>
<gene>
    <name evidence="1" type="ORF">UV8b_02596</name>
</gene>
<proteinExistence type="predicted"/>
<keyword evidence="2" id="KW-1185">Reference proteome</keyword>
<dbReference type="RefSeq" id="XP_042996028.1">
    <property type="nucleotide sequence ID" value="XM_043140094.1"/>
</dbReference>
<reference evidence="1" key="1">
    <citation type="submission" date="2020-03" db="EMBL/GenBank/DDBJ databases">
        <title>A mixture of massive structural variations and highly conserved coding sequences in Ustilaginoidea virens genome.</title>
        <authorList>
            <person name="Zhang K."/>
            <person name="Zhao Z."/>
            <person name="Zhang Z."/>
            <person name="Li Y."/>
            <person name="Hsiang T."/>
            <person name="Sun W."/>
        </authorList>
    </citation>
    <scope>NUCLEOTIDE SEQUENCE</scope>
    <source>
        <strain evidence="1">UV-8b</strain>
    </source>
</reference>
<evidence type="ECO:0000313" key="1">
    <source>
        <dbReference type="EMBL" id="QUC18355.1"/>
    </source>
</evidence>
<accession>A0A8E5HMS6</accession>
<evidence type="ECO:0000313" key="2">
    <source>
        <dbReference type="Proteomes" id="UP000027002"/>
    </source>
</evidence>
<dbReference type="Proteomes" id="UP000027002">
    <property type="component" value="Chromosome 2"/>
</dbReference>
<dbReference type="KEGG" id="uvi:66063374"/>
<dbReference type="GeneID" id="66063374"/>
<protein>
    <submittedName>
        <fullName evidence="1">Uncharacterized protein</fullName>
    </submittedName>
</protein>
<name>A0A8E5HMS6_USTVR</name>
<sequence length="108" mass="12008">MPPATAVASLTMYTVFWNYFQVSSLPLFGAWKLYGPSTHRGTGVPATRSILLWLLPPALTHIAPALVELACTMSETPLWPAFCGLNPSSQRLTPRQWSIYELIAFWAI</sequence>